<dbReference type="Pfam" id="PF01041">
    <property type="entry name" value="DegT_DnrJ_EryC1"/>
    <property type="match status" value="1"/>
</dbReference>
<name>A0ABY7W2F6_9BACT</name>
<evidence type="ECO:0000256" key="2">
    <source>
        <dbReference type="RuleBase" id="RU004508"/>
    </source>
</evidence>
<proteinExistence type="inferred from homology"/>
<dbReference type="Gene3D" id="3.90.1150.10">
    <property type="entry name" value="Aspartate Aminotransferase, domain 1"/>
    <property type="match status" value="1"/>
</dbReference>
<evidence type="ECO:0000313" key="4">
    <source>
        <dbReference type="Proteomes" id="UP001214250"/>
    </source>
</evidence>
<accession>A0ABY7W2F6</accession>
<keyword evidence="3" id="KW-0808">Transferase</keyword>
<dbReference type="GO" id="GO:0008483">
    <property type="term" value="F:transaminase activity"/>
    <property type="evidence" value="ECO:0007669"/>
    <property type="project" value="UniProtKB-KW"/>
</dbReference>
<gene>
    <name evidence="3" type="ORF">PQO03_15015</name>
</gene>
<dbReference type="InterPro" id="IPR015422">
    <property type="entry name" value="PyrdxlP-dep_Trfase_small"/>
</dbReference>
<dbReference type="RefSeq" id="WP_274154003.1">
    <property type="nucleotide sequence ID" value="NZ_CP117812.1"/>
</dbReference>
<dbReference type="SUPFAM" id="SSF53383">
    <property type="entry name" value="PLP-dependent transferases"/>
    <property type="match status" value="1"/>
</dbReference>
<organism evidence="3 4">
    <name type="scientific">Lentisphaera profundi</name>
    <dbReference type="NCBI Taxonomy" id="1658616"/>
    <lineage>
        <taxon>Bacteria</taxon>
        <taxon>Pseudomonadati</taxon>
        <taxon>Lentisphaerota</taxon>
        <taxon>Lentisphaeria</taxon>
        <taxon>Lentisphaerales</taxon>
        <taxon>Lentisphaeraceae</taxon>
        <taxon>Lentisphaera</taxon>
    </lineage>
</organism>
<comment type="similarity">
    <text evidence="1 2">Belongs to the DegT/DnrJ/EryC1 family.</text>
</comment>
<protein>
    <submittedName>
        <fullName evidence="3">DegT/DnrJ/EryC1/StrS family aminotransferase</fullName>
    </submittedName>
</protein>
<dbReference type="PIRSF" id="PIRSF000390">
    <property type="entry name" value="PLP_StrS"/>
    <property type="match status" value="1"/>
</dbReference>
<dbReference type="PANTHER" id="PTHR30244:SF34">
    <property type="entry name" value="DTDP-4-AMINO-4,6-DIDEOXYGALACTOSE TRANSAMINASE"/>
    <property type="match status" value="1"/>
</dbReference>
<keyword evidence="4" id="KW-1185">Reference proteome</keyword>
<keyword evidence="3" id="KW-0032">Aminotransferase</keyword>
<dbReference type="InterPro" id="IPR015424">
    <property type="entry name" value="PyrdxlP-dep_Trfase"/>
</dbReference>
<dbReference type="InterPro" id="IPR000653">
    <property type="entry name" value="DegT/StrS_aminotransferase"/>
</dbReference>
<keyword evidence="2" id="KW-0663">Pyridoxal phosphate</keyword>
<dbReference type="PANTHER" id="PTHR30244">
    <property type="entry name" value="TRANSAMINASE"/>
    <property type="match status" value="1"/>
</dbReference>
<dbReference type="Gene3D" id="3.40.640.10">
    <property type="entry name" value="Type I PLP-dependent aspartate aminotransferase-like (Major domain)"/>
    <property type="match status" value="1"/>
</dbReference>
<dbReference type="Proteomes" id="UP001214250">
    <property type="component" value="Chromosome 2"/>
</dbReference>
<dbReference type="EMBL" id="CP117812">
    <property type="protein sequence ID" value="WDE99144.1"/>
    <property type="molecule type" value="Genomic_DNA"/>
</dbReference>
<reference evidence="3 4" key="1">
    <citation type="submission" date="2023-02" db="EMBL/GenBank/DDBJ databases">
        <title>Genome sequence of Lentisphaera profundi SAORIC-696.</title>
        <authorList>
            <person name="Kim e."/>
            <person name="Cho J.-C."/>
            <person name="Choi A."/>
            <person name="Kang I."/>
        </authorList>
    </citation>
    <scope>NUCLEOTIDE SEQUENCE [LARGE SCALE GENOMIC DNA]</scope>
    <source>
        <strain evidence="3 4">SAORIC-696</strain>
    </source>
</reference>
<dbReference type="InterPro" id="IPR015421">
    <property type="entry name" value="PyrdxlP-dep_Trfase_major"/>
</dbReference>
<evidence type="ECO:0000313" key="3">
    <source>
        <dbReference type="EMBL" id="WDE99144.1"/>
    </source>
</evidence>
<sequence length="425" mass="47318">MKNNNRSAWPYFDEEMIEATAKILKSGKVNYWTGDIHTLDDGTTVRGENGLFEYEFAQYHKAPYSIALANGTLALELALQAFNIGSGDEVITTTRTFIASASACIMRGAKPVFADVELNSQNISAQTIAPLITKNTRAVIAVHLGGWACELDEIKKLLDAKEHEFGHKIYLIEDCAQCLGGEYKGQKLGTIGDAGCFSFCQDKIITTGGEGGMLLLKDKDAYRRAWSFKDHGKDFDKYNTTLNHPLVDLDKAHSSSYYSSIGTNWRMTEIQAAIGRIALAKLDSWNLAARKKYAQILNTAFKTSPGLRVEEAPTHIVHAYYKYYVFLEISKLKDNWDRNAVIQAIAKEGIVCQFGSTWAIGKEDAWKDVQMPNRDTLNLQVTQDLPNDLAIGSSVIMFQVHPTLSEQNIHQTISVVNNVMKQAIK</sequence>
<evidence type="ECO:0000256" key="1">
    <source>
        <dbReference type="ARBA" id="ARBA00037999"/>
    </source>
</evidence>
<dbReference type="CDD" id="cd00616">
    <property type="entry name" value="AHBA_syn"/>
    <property type="match status" value="1"/>
</dbReference>